<evidence type="ECO:0000313" key="2">
    <source>
        <dbReference type="Proteomes" id="UP000712600"/>
    </source>
</evidence>
<name>A0A8S9QPF2_BRACR</name>
<comment type="caution">
    <text evidence="1">The sequence shown here is derived from an EMBL/GenBank/DDBJ whole genome shotgun (WGS) entry which is preliminary data.</text>
</comment>
<dbReference type="AlphaFoldDB" id="A0A8S9QPF2"/>
<sequence>METASSVAATRGGKSGAPFWILEDAVIKCFGVIGVRWVLTYLVKSFRGGGRLKPRLRGSLAKMVSLKRSVKIAAVEDSVLRCFCLVKLTLELVYCELLERIRTVSRQIGELHQQEFELHAQMMAIEIQRAFELSLGEQNKELATLRCSLSVREVVQEACVMKMELNGSLGFVMRDVPYEKARSQRIKRERFPWCVLLLGVERHSEALSDGVRCGLSLVALELALCVVELAIVYSSCELLCVLSCRRQCAPVSRMGSMHACFIPDLCRLLLRKEWLLDSLQEKNVVESGNGSNTSENNFQDISSQFRDALRLDSNALTQKPEEANGLVNKMVLKL</sequence>
<gene>
    <name evidence="1" type="ORF">F2Q69_00019677</name>
</gene>
<proteinExistence type="predicted"/>
<organism evidence="1 2">
    <name type="scientific">Brassica cretica</name>
    <name type="common">Mustard</name>
    <dbReference type="NCBI Taxonomy" id="69181"/>
    <lineage>
        <taxon>Eukaryota</taxon>
        <taxon>Viridiplantae</taxon>
        <taxon>Streptophyta</taxon>
        <taxon>Embryophyta</taxon>
        <taxon>Tracheophyta</taxon>
        <taxon>Spermatophyta</taxon>
        <taxon>Magnoliopsida</taxon>
        <taxon>eudicotyledons</taxon>
        <taxon>Gunneridae</taxon>
        <taxon>Pentapetalae</taxon>
        <taxon>rosids</taxon>
        <taxon>malvids</taxon>
        <taxon>Brassicales</taxon>
        <taxon>Brassicaceae</taxon>
        <taxon>Brassiceae</taxon>
        <taxon>Brassica</taxon>
    </lineage>
</organism>
<reference evidence="1" key="1">
    <citation type="submission" date="2019-12" db="EMBL/GenBank/DDBJ databases">
        <title>Genome sequencing and annotation of Brassica cretica.</title>
        <authorList>
            <person name="Studholme D.J."/>
            <person name="Sarris P."/>
        </authorList>
    </citation>
    <scope>NUCLEOTIDE SEQUENCE</scope>
    <source>
        <strain evidence="1">PFS-109/04</strain>
        <tissue evidence="1">Leaf</tissue>
    </source>
</reference>
<dbReference type="Proteomes" id="UP000712600">
    <property type="component" value="Unassembled WGS sequence"/>
</dbReference>
<accession>A0A8S9QPF2</accession>
<evidence type="ECO:0000313" key="1">
    <source>
        <dbReference type="EMBL" id="KAF3541742.1"/>
    </source>
</evidence>
<dbReference type="EMBL" id="QGKX02001290">
    <property type="protein sequence ID" value="KAF3541742.1"/>
    <property type="molecule type" value="Genomic_DNA"/>
</dbReference>
<protein>
    <submittedName>
        <fullName evidence="1">Uncharacterized protein</fullName>
    </submittedName>
</protein>